<keyword evidence="1" id="KW-0732">Signal</keyword>
<feature type="signal peptide" evidence="1">
    <location>
        <begin position="1"/>
        <end position="20"/>
    </location>
</feature>
<evidence type="ECO:0000313" key="3">
    <source>
        <dbReference type="Proteomes" id="UP001241656"/>
    </source>
</evidence>
<dbReference type="EMBL" id="CP124855">
    <property type="protein sequence ID" value="WHF51794.1"/>
    <property type="molecule type" value="Genomic_DNA"/>
</dbReference>
<dbReference type="Pfam" id="PF20130">
    <property type="entry name" value="DUF6520"/>
    <property type="match status" value="1"/>
</dbReference>
<dbReference type="InterPro" id="IPR045391">
    <property type="entry name" value="DUF6520"/>
</dbReference>
<proteinExistence type="predicted"/>
<name>A0ABY8RE52_9FLAO</name>
<dbReference type="Proteomes" id="UP001241656">
    <property type="component" value="Chromosome"/>
</dbReference>
<sequence>MKNLILPAFVVLIGAGSAFATQNAKKDASKLVDRQGYIYNHALQECEEANMCSTFESDEVCTIDDTPSGQQAYGLNSPGDLSTCNAVLFKKSN</sequence>
<accession>A0ABY8RE52</accession>
<organism evidence="2 3">
    <name type="scientific">Chryseobacterium gotjawalense</name>
    <dbReference type="NCBI Taxonomy" id="3042315"/>
    <lineage>
        <taxon>Bacteria</taxon>
        <taxon>Pseudomonadati</taxon>
        <taxon>Bacteroidota</taxon>
        <taxon>Flavobacteriia</taxon>
        <taxon>Flavobacteriales</taxon>
        <taxon>Weeksellaceae</taxon>
        <taxon>Chryseobacterium group</taxon>
        <taxon>Chryseobacterium</taxon>
    </lineage>
</organism>
<protein>
    <submittedName>
        <fullName evidence="2">DUF6520 family protein</fullName>
    </submittedName>
</protein>
<feature type="chain" id="PRO_5045623248" evidence="1">
    <location>
        <begin position="21"/>
        <end position="93"/>
    </location>
</feature>
<evidence type="ECO:0000256" key="1">
    <source>
        <dbReference type="SAM" id="SignalP"/>
    </source>
</evidence>
<evidence type="ECO:0000313" key="2">
    <source>
        <dbReference type="EMBL" id="WHF51794.1"/>
    </source>
</evidence>
<dbReference type="RefSeq" id="WP_282905118.1">
    <property type="nucleotide sequence ID" value="NZ_CP124855.1"/>
</dbReference>
<reference evidence="2 3" key="1">
    <citation type="submission" date="2023-05" db="EMBL/GenBank/DDBJ databases">
        <title>Genomic insight into Chryseobacterium sp. wdc7 isolated forest soil (Gotjawal).</title>
        <authorList>
            <person name="Park S.-J."/>
        </authorList>
    </citation>
    <scope>NUCLEOTIDE SEQUENCE [LARGE SCALE GENOMIC DNA]</scope>
    <source>
        <strain evidence="3">wdc7</strain>
    </source>
</reference>
<keyword evidence="3" id="KW-1185">Reference proteome</keyword>
<gene>
    <name evidence="2" type="ORF">QGN23_00605</name>
</gene>